<gene>
    <name evidence="1" type="ORF">NQ176_g9584</name>
</gene>
<dbReference type="Proteomes" id="UP001143910">
    <property type="component" value="Unassembled WGS sequence"/>
</dbReference>
<keyword evidence="2" id="KW-1185">Reference proteome</keyword>
<name>A0ACC1MMU1_9HYPO</name>
<accession>A0ACC1MMU1</accession>
<proteinExistence type="predicted"/>
<evidence type="ECO:0000313" key="2">
    <source>
        <dbReference type="Proteomes" id="UP001143910"/>
    </source>
</evidence>
<evidence type="ECO:0000313" key="1">
    <source>
        <dbReference type="EMBL" id="KAJ2967599.1"/>
    </source>
</evidence>
<comment type="caution">
    <text evidence="1">The sequence shown here is derived from an EMBL/GenBank/DDBJ whole genome shotgun (WGS) entry which is preliminary data.</text>
</comment>
<reference evidence="1" key="1">
    <citation type="submission" date="2022-08" db="EMBL/GenBank/DDBJ databases">
        <title>Genome Sequence of Lecanicillium fungicola.</title>
        <authorList>
            <person name="Buettner E."/>
        </authorList>
    </citation>
    <scope>NUCLEOTIDE SEQUENCE</scope>
    <source>
        <strain evidence="1">Babe33</strain>
    </source>
</reference>
<sequence length="90" mass="9545">MGSCGEDDTGKDLTDNIVAISKDLMGPVSNGNEYCGKTITIYAGGKSVVARIEDKCMGCAMYDLDVSEKIFQELEGGLGAGRVPVTWSFN</sequence>
<protein>
    <submittedName>
        <fullName evidence="1">Uncharacterized protein</fullName>
    </submittedName>
</protein>
<dbReference type="EMBL" id="JANJQO010002242">
    <property type="protein sequence ID" value="KAJ2967599.1"/>
    <property type="molecule type" value="Genomic_DNA"/>
</dbReference>
<organism evidence="1 2">
    <name type="scientific">Zarea fungicola</name>
    <dbReference type="NCBI Taxonomy" id="93591"/>
    <lineage>
        <taxon>Eukaryota</taxon>
        <taxon>Fungi</taxon>
        <taxon>Dikarya</taxon>
        <taxon>Ascomycota</taxon>
        <taxon>Pezizomycotina</taxon>
        <taxon>Sordariomycetes</taxon>
        <taxon>Hypocreomycetidae</taxon>
        <taxon>Hypocreales</taxon>
        <taxon>Cordycipitaceae</taxon>
        <taxon>Zarea</taxon>
    </lineage>
</organism>